<dbReference type="GO" id="GO:0004553">
    <property type="term" value="F:hydrolase activity, hydrolyzing O-glycosyl compounds"/>
    <property type="evidence" value="ECO:0007669"/>
    <property type="project" value="InterPro"/>
</dbReference>
<dbReference type="InterPro" id="IPR002037">
    <property type="entry name" value="Glyco_hydro_8"/>
</dbReference>
<comment type="caution">
    <text evidence="4">The sequence shown here is derived from an EMBL/GenBank/DDBJ whole genome shotgun (WGS) entry which is preliminary data.</text>
</comment>
<dbReference type="EMBL" id="RSCL01000038">
    <property type="protein sequence ID" value="RUS96177.1"/>
    <property type="molecule type" value="Genomic_DNA"/>
</dbReference>
<evidence type="ECO:0000313" key="5">
    <source>
        <dbReference type="Proteomes" id="UP000271624"/>
    </source>
</evidence>
<dbReference type="PRINTS" id="PR00735">
    <property type="entry name" value="GLHYDRLASE8"/>
</dbReference>
<dbReference type="GO" id="GO:0005975">
    <property type="term" value="P:carbohydrate metabolic process"/>
    <property type="evidence" value="ECO:0007669"/>
    <property type="project" value="InterPro"/>
</dbReference>
<protein>
    <recommendedName>
        <fullName evidence="6">Endoglucanase Y</fullName>
    </recommendedName>
</protein>
<name>A0A3S1CPR1_9CYAN</name>
<dbReference type="InterPro" id="IPR012341">
    <property type="entry name" value="6hp_glycosidase-like_sf"/>
</dbReference>
<evidence type="ECO:0008006" key="6">
    <source>
        <dbReference type="Google" id="ProtNLM"/>
    </source>
</evidence>
<evidence type="ECO:0000256" key="2">
    <source>
        <dbReference type="ARBA" id="ARBA00022801"/>
    </source>
</evidence>
<dbReference type="OrthoDB" id="525039at2"/>
<accession>A0A3S1CPR1</accession>
<comment type="similarity">
    <text evidence="1">Belongs to the glycosyl hydrolase 8 (cellulase D) family.</text>
</comment>
<dbReference type="PROSITE" id="PS51257">
    <property type="entry name" value="PROKAR_LIPOPROTEIN"/>
    <property type="match status" value="1"/>
</dbReference>
<dbReference type="AlphaFoldDB" id="A0A3S1CPR1"/>
<keyword evidence="5" id="KW-1185">Reference proteome</keyword>
<dbReference type="RefSeq" id="WP_127086829.1">
    <property type="nucleotide sequence ID" value="NZ_RSCL01000038.1"/>
</dbReference>
<dbReference type="SUPFAM" id="SSF48208">
    <property type="entry name" value="Six-hairpin glycosidases"/>
    <property type="match status" value="1"/>
</dbReference>
<sequence length="419" mass="47534">MRQLPLLLAIVIPIGLYGCFSGYSFVKQSTDKSVDTSLSSTQPSVDGSASTFLAALPPSTPNRELLAQSWDVYRRRFIQSDGRVIDYEASDRSTSEGQAYAMLRAVLIDDAETFALTLKWGENNLQRQDKGQKTDSLWAWKWGKRADGSWGSIDNNFASDGDIDAITALIFAARRWNRPEYLELARTKLKDLWRLSVAPGPLNKPYLLPGPYAAFVPNPSTLHLNPSYLAPYAFRIFATVDREHDWLGLVETSYQILEKSTQVSKVGLPSDWVSLDIKTGQYQALPSDSPIQTLYSFDAYRVWWRVGLDAAWFNSSQAKQYLKNSTQHLKKMWRTQSKLPARVDLQGNKLVDYEATSQYAMLFSAWAIIEPELGQEILAKKLLPRYREGIWDDYSSYYTQNLAWLGLVSPSVLPKQLLR</sequence>
<keyword evidence="3" id="KW-0326">Glycosidase</keyword>
<keyword evidence="2" id="KW-0378">Hydrolase</keyword>
<dbReference type="Gene3D" id="1.50.10.10">
    <property type="match status" value="1"/>
</dbReference>
<reference evidence="4" key="2">
    <citation type="journal article" date="2019" name="Genome Biol. Evol.">
        <title>Day and night: Metabolic profiles and evolutionary relationships of six axenic non-marine cyanobacteria.</title>
        <authorList>
            <person name="Will S.E."/>
            <person name="Henke P."/>
            <person name="Boedeker C."/>
            <person name="Huang S."/>
            <person name="Brinkmann H."/>
            <person name="Rohde M."/>
            <person name="Jarek M."/>
            <person name="Friedl T."/>
            <person name="Seufert S."/>
            <person name="Schumacher M."/>
            <person name="Overmann J."/>
            <person name="Neumann-Schaal M."/>
            <person name="Petersen J."/>
        </authorList>
    </citation>
    <scope>NUCLEOTIDE SEQUENCE [LARGE SCALE GENOMIC DNA]</scope>
    <source>
        <strain evidence="4">PCC 7102</strain>
    </source>
</reference>
<organism evidence="4 5">
    <name type="scientific">Dulcicalothrix desertica PCC 7102</name>
    <dbReference type="NCBI Taxonomy" id="232991"/>
    <lineage>
        <taxon>Bacteria</taxon>
        <taxon>Bacillati</taxon>
        <taxon>Cyanobacteriota</taxon>
        <taxon>Cyanophyceae</taxon>
        <taxon>Nostocales</taxon>
        <taxon>Calotrichaceae</taxon>
        <taxon>Dulcicalothrix</taxon>
    </lineage>
</organism>
<proteinExistence type="inferred from homology"/>
<dbReference type="Pfam" id="PF01270">
    <property type="entry name" value="Glyco_hydro_8"/>
    <property type="match status" value="1"/>
</dbReference>
<evidence type="ECO:0000256" key="1">
    <source>
        <dbReference type="ARBA" id="ARBA00009209"/>
    </source>
</evidence>
<evidence type="ECO:0000256" key="3">
    <source>
        <dbReference type="ARBA" id="ARBA00023295"/>
    </source>
</evidence>
<reference evidence="4" key="1">
    <citation type="submission" date="2018-12" db="EMBL/GenBank/DDBJ databases">
        <authorList>
            <person name="Will S."/>
            <person name="Neumann-Schaal M."/>
            <person name="Henke P."/>
        </authorList>
    </citation>
    <scope>NUCLEOTIDE SEQUENCE</scope>
    <source>
        <strain evidence="4">PCC 7102</strain>
    </source>
</reference>
<gene>
    <name evidence="4" type="ORF">DSM106972_088480</name>
</gene>
<evidence type="ECO:0000313" key="4">
    <source>
        <dbReference type="EMBL" id="RUS96177.1"/>
    </source>
</evidence>
<dbReference type="InterPro" id="IPR008928">
    <property type="entry name" value="6-hairpin_glycosidase_sf"/>
</dbReference>
<dbReference type="Proteomes" id="UP000271624">
    <property type="component" value="Unassembled WGS sequence"/>
</dbReference>